<organism evidence="1">
    <name type="scientific">Arundo donax</name>
    <name type="common">Giant reed</name>
    <name type="synonym">Donax arundinaceus</name>
    <dbReference type="NCBI Taxonomy" id="35708"/>
    <lineage>
        <taxon>Eukaryota</taxon>
        <taxon>Viridiplantae</taxon>
        <taxon>Streptophyta</taxon>
        <taxon>Embryophyta</taxon>
        <taxon>Tracheophyta</taxon>
        <taxon>Spermatophyta</taxon>
        <taxon>Magnoliopsida</taxon>
        <taxon>Liliopsida</taxon>
        <taxon>Poales</taxon>
        <taxon>Poaceae</taxon>
        <taxon>PACMAD clade</taxon>
        <taxon>Arundinoideae</taxon>
        <taxon>Arundineae</taxon>
        <taxon>Arundo</taxon>
    </lineage>
</organism>
<evidence type="ECO:0000313" key="1">
    <source>
        <dbReference type="EMBL" id="JAD22021.1"/>
    </source>
</evidence>
<protein>
    <submittedName>
        <fullName evidence="1">Uncharacterized protein</fullName>
    </submittedName>
</protein>
<reference evidence="1" key="1">
    <citation type="submission" date="2014-09" db="EMBL/GenBank/DDBJ databases">
        <authorList>
            <person name="Magalhaes I.L.F."/>
            <person name="Oliveira U."/>
            <person name="Santos F.R."/>
            <person name="Vidigal T.H.D.A."/>
            <person name="Brescovit A.D."/>
            <person name="Santos A.J."/>
        </authorList>
    </citation>
    <scope>NUCLEOTIDE SEQUENCE</scope>
    <source>
        <tissue evidence="1">Shoot tissue taken approximately 20 cm above the soil surface</tissue>
    </source>
</reference>
<dbReference type="AlphaFoldDB" id="A0A0A8Y7B6"/>
<accession>A0A0A8Y7B6</accession>
<proteinExistence type="predicted"/>
<reference evidence="1" key="2">
    <citation type="journal article" date="2015" name="Data Brief">
        <title>Shoot transcriptome of the giant reed, Arundo donax.</title>
        <authorList>
            <person name="Barrero R.A."/>
            <person name="Guerrero F.D."/>
            <person name="Moolhuijzen P."/>
            <person name="Goolsby J.A."/>
            <person name="Tidwell J."/>
            <person name="Bellgard S.E."/>
            <person name="Bellgard M.I."/>
        </authorList>
    </citation>
    <scope>NUCLEOTIDE SEQUENCE</scope>
    <source>
        <tissue evidence="1">Shoot tissue taken approximately 20 cm above the soil surface</tissue>
    </source>
</reference>
<name>A0A0A8Y7B6_ARUDO</name>
<dbReference type="EMBL" id="GBRH01275874">
    <property type="protein sequence ID" value="JAD22021.1"/>
    <property type="molecule type" value="Transcribed_RNA"/>
</dbReference>
<sequence length="40" mass="4543">MFDGLLISPTYLTVCNRLNVGSMQHMPSGKKLRSTRHKKP</sequence>